<protein>
    <recommendedName>
        <fullName evidence="7">(4-O-methyl)-D-glucuronate--lignin esterase</fullName>
        <ecNumber evidence="7">3.1.1.117</ecNumber>
    </recommendedName>
</protein>
<comment type="similarity">
    <text evidence="1">Belongs to the carbohydrate esterase 15 (CE15) family.</text>
</comment>
<dbReference type="Pfam" id="PF22244">
    <property type="entry name" value="GCE_fung"/>
    <property type="match status" value="1"/>
</dbReference>
<feature type="signal peptide" evidence="8">
    <location>
        <begin position="1"/>
        <end position="18"/>
    </location>
</feature>
<name>A0ABP0C4B5_9PEZI</name>
<organism evidence="10 11">
    <name type="scientific">Sporothrix bragantina</name>
    <dbReference type="NCBI Taxonomy" id="671064"/>
    <lineage>
        <taxon>Eukaryota</taxon>
        <taxon>Fungi</taxon>
        <taxon>Dikarya</taxon>
        <taxon>Ascomycota</taxon>
        <taxon>Pezizomycotina</taxon>
        <taxon>Sordariomycetes</taxon>
        <taxon>Sordariomycetidae</taxon>
        <taxon>Ophiostomatales</taxon>
        <taxon>Ophiostomataceae</taxon>
        <taxon>Sporothrix</taxon>
    </lineage>
</organism>
<dbReference type="Gene3D" id="3.40.50.1820">
    <property type="entry name" value="alpha/beta hydrolase"/>
    <property type="match status" value="1"/>
</dbReference>
<dbReference type="Proteomes" id="UP001642406">
    <property type="component" value="Unassembled WGS sequence"/>
</dbReference>
<keyword evidence="3 8" id="KW-0732">Signal</keyword>
<dbReference type="SUPFAM" id="SSF53474">
    <property type="entry name" value="alpha/beta-Hydrolases"/>
    <property type="match status" value="1"/>
</dbReference>
<evidence type="ECO:0000259" key="9">
    <source>
        <dbReference type="Pfam" id="PF22244"/>
    </source>
</evidence>
<evidence type="ECO:0000256" key="4">
    <source>
        <dbReference type="ARBA" id="ARBA00022801"/>
    </source>
</evidence>
<keyword evidence="2" id="KW-0719">Serine esterase</keyword>
<dbReference type="EC" id="3.1.1.117" evidence="7"/>
<evidence type="ECO:0000256" key="3">
    <source>
        <dbReference type="ARBA" id="ARBA00022729"/>
    </source>
</evidence>
<dbReference type="InterPro" id="IPR029058">
    <property type="entry name" value="AB_hydrolase_fold"/>
</dbReference>
<feature type="domain" description="4-O-methyl-glucuronoyl methylesterase-like" evidence="9">
    <location>
        <begin position="103"/>
        <end position="336"/>
    </location>
</feature>
<feature type="chain" id="PRO_5046570191" description="(4-O-methyl)-D-glucuronate--lignin esterase" evidence="8">
    <location>
        <begin position="19"/>
        <end position="405"/>
    </location>
</feature>
<reference evidence="10 11" key="1">
    <citation type="submission" date="2024-01" db="EMBL/GenBank/DDBJ databases">
        <authorList>
            <person name="Allen C."/>
            <person name="Tagirdzhanova G."/>
        </authorList>
    </citation>
    <scope>NUCLEOTIDE SEQUENCE [LARGE SCALE GENOMIC DNA]</scope>
</reference>
<accession>A0ABP0C4B5</accession>
<keyword evidence="4" id="KW-0378">Hydrolase</keyword>
<evidence type="ECO:0000256" key="2">
    <source>
        <dbReference type="ARBA" id="ARBA00022487"/>
    </source>
</evidence>
<evidence type="ECO:0000256" key="1">
    <source>
        <dbReference type="ARBA" id="ARBA00010092"/>
    </source>
</evidence>
<sequence length="405" mass="41947">MFRLAVLLAAATGHVALASPLTSVTAAANAACPEQAGDYAAVDNAQLPDPWTFANGKPVTSNDDWACRVAEMSKIMQQFELGALPPAPDSVTASMSGGSMSLTIKVGSNSKTLSVGITKGSGGSSSTGSPAIITVGGSSIPIPGTVGKINFGNDACAAQSNPASHGTGWFFDLHGKTHPAGALTAWAWCVGRIIDGLEQLGADKTGIDPKKLGVTGCSRNGKGAFLVGALEPRIALTLPQESGSGGAASWRISDSEKAKGKSIQTAHQIIRENAWFSHNFDPYVNKTNELPEDHHFLAALIAPRGLFVMENDIDWLGPVSTTVTMKAGRLIYDALGVRANMGFALVGGHSHCAFPSSSQADLTSYINKFLLGTGKPSDAEISPANVTMADWISKWSATPKLSAAA</sequence>
<comment type="caution">
    <text evidence="10">The sequence shown here is derived from an EMBL/GenBank/DDBJ whole genome shotgun (WGS) entry which is preliminary data.</text>
</comment>
<proteinExistence type="inferred from homology"/>
<keyword evidence="11" id="KW-1185">Reference proteome</keyword>
<evidence type="ECO:0000256" key="5">
    <source>
        <dbReference type="ARBA" id="ARBA00023185"/>
    </source>
</evidence>
<dbReference type="InterPro" id="IPR054579">
    <property type="entry name" value="GCE-like_dom"/>
</dbReference>
<evidence type="ECO:0000256" key="8">
    <source>
        <dbReference type="SAM" id="SignalP"/>
    </source>
</evidence>
<evidence type="ECO:0000256" key="6">
    <source>
        <dbReference type="ARBA" id="ARBA00024511"/>
    </source>
</evidence>
<evidence type="ECO:0000313" key="11">
    <source>
        <dbReference type="Proteomes" id="UP001642406"/>
    </source>
</evidence>
<gene>
    <name evidence="10" type="primary">GE2</name>
    <name evidence="10" type="ORF">SBRCBS47491_006369</name>
</gene>
<keyword evidence="5" id="KW-0439">Lignin degradation</keyword>
<dbReference type="EMBL" id="CAWUHC010000062">
    <property type="protein sequence ID" value="CAK7226854.1"/>
    <property type="molecule type" value="Genomic_DNA"/>
</dbReference>
<comment type="catalytic activity">
    <reaction evidence="6">
        <text>a 4-O-methyl-alpha-D-glucuronosyl ester derivative + H2O = 4-O-methyl-alpha-D-glucuronate derivative + an alcohol + H(+)</text>
        <dbReference type="Rhea" id="RHEA:67452"/>
        <dbReference type="ChEBI" id="CHEBI:15377"/>
        <dbReference type="ChEBI" id="CHEBI:15378"/>
        <dbReference type="ChEBI" id="CHEBI:30879"/>
        <dbReference type="ChEBI" id="CHEBI:171667"/>
        <dbReference type="ChEBI" id="CHEBI:171668"/>
        <dbReference type="EC" id="3.1.1.117"/>
    </reaction>
    <physiologicalReaction direction="left-to-right" evidence="6">
        <dbReference type="Rhea" id="RHEA:67453"/>
    </physiologicalReaction>
</comment>
<evidence type="ECO:0000313" key="10">
    <source>
        <dbReference type="EMBL" id="CAK7226854.1"/>
    </source>
</evidence>
<evidence type="ECO:0000256" key="7">
    <source>
        <dbReference type="ARBA" id="ARBA00026105"/>
    </source>
</evidence>